<reference evidence="1 2" key="1">
    <citation type="submission" date="2019-05" db="EMBL/GenBank/DDBJ databases">
        <title>Another draft genome of Portunus trituberculatus and its Hox gene families provides insights of decapod evolution.</title>
        <authorList>
            <person name="Jeong J.-H."/>
            <person name="Song I."/>
            <person name="Kim S."/>
            <person name="Choi T."/>
            <person name="Kim D."/>
            <person name="Ryu S."/>
            <person name="Kim W."/>
        </authorList>
    </citation>
    <scope>NUCLEOTIDE SEQUENCE [LARGE SCALE GENOMIC DNA]</scope>
    <source>
        <tissue evidence="1">Muscle</tissue>
    </source>
</reference>
<keyword evidence="2" id="KW-1185">Reference proteome</keyword>
<gene>
    <name evidence="1" type="ORF">E2C01_040805</name>
</gene>
<dbReference type="AlphaFoldDB" id="A0A5B7FHL5"/>
<comment type="caution">
    <text evidence="1">The sequence shown here is derived from an EMBL/GenBank/DDBJ whole genome shotgun (WGS) entry which is preliminary data.</text>
</comment>
<evidence type="ECO:0000313" key="2">
    <source>
        <dbReference type="Proteomes" id="UP000324222"/>
    </source>
</evidence>
<protein>
    <submittedName>
        <fullName evidence="1">Uncharacterized protein</fullName>
    </submittedName>
</protein>
<proteinExistence type="predicted"/>
<dbReference type="EMBL" id="VSRR010007531">
    <property type="protein sequence ID" value="MPC47070.1"/>
    <property type="molecule type" value="Genomic_DNA"/>
</dbReference>
<dbReference type="Proteomes" id="UP000324222">
    <property type="component" value="Unassembled WGS sequence"/>
</dbReference>
<accession>A0A5B7FHL5</accession>
<evidence type="ECO:0000313" key="1">
    <source>
        <dbReference type="EMBL" id="MPC47070.1"/>
    </source>
</evidence>
<sequence length="38" mass="4439">MGCQYIYGRYLKSSLACSHFIYFLTERCECVVSVCSFM</sequence>
<name>A0A5B7FHL5_PORTR</name>
<organism evidence="1 2">
    <name type="scientific">Portunus trituberculatus</name>
    <name type="common">Swimming crab</name>
    <name type="synonym">Neptunus trituberculatus</name>
    <dbReference type="NCBI Taxonomy" id="210409"/>
    <lineage>
        <taxon>Eukaryota</taxon>
        <taxon>Metazoa</taxon>
        <taxon>Ecdysozoa</taxon>
        <taxon>Arthropoda</taxon>
        <taxon>Crustacea</taxon>
        <taxon>Multicrustacea</taxon>
        <taxon>Malacostraca</taxon>
        <taxon>Eumalacostraca</taxon>
        <taxon>Eucarida</taxon>
        <taxon>Decapoda</taxon>
        <taxon>Pleocyemata</taxon>
        <taxon>Brachyura</taxon>
        <taxon>Eubrachyura</taxon>
        <taxon>Portunoidea</taxon>
        <taxon>Portunidae</taxon>
        <taxon>Portuninae</taxon>
        <taxon>Portunus</taxon>
    </lineage>
</organism>